<reference evidence="2" key="1">
    <citation type="submission" date="2020-02" db="EMBL/GenBank/DDBJ databases">
        <authorList>
            <person name="Meier V. D."/>
        </authorList>
    </citation>
    <scope>NUCLEOTIDE SEQUENCE</scope>
    <source>
        <strain evidence="2">AVDCRST_MAG89</strain>
    </source>
</reference>
<keyword evidence="1 2" id="KW-0378">Hydrolase</keyword>
<dbReference type="GO" id="GO:0016787">
    <property type="term" value="F:hydrolase activity"/>
    <property type="evidence" value="ECO:0007669"/>
    <property type="project" value="UniProtKB-KW"/>
</dbReference>
<dbReference type="InterPro" id="IPR051540">
    <property type="entry name" value="S-2-haloacid_dehalogenase"/>
</dbReference>
<protein>
    <submittedName>
        <fullName evidence="2">Hydrolase, haloacid delahogenase-like family</fullName>
    </submittedName>
</protein>
<dbReference type="InterPro" id="IPR036412">
    <property type="entry name" value="HAD-like_sf"/>
</dbReference>
<dbReference type="Gene3D" id="1.10.150.240">
    <property type="entry name" value="Putative phosphatase, domain 2"/>
    <property type="match status" value="1"/>
</dbReference>
<gene>
    <name evidence="2" type="ORF">AVDCRST_MAG89-5030</name>
</gene>
<evidence type="ECO:0000256" key="1">
    <source>
        <dbReference type="ARBA" id="ARBA00022801"/>
    </source>
</evidence>
<proteinExistence type="predicted"/>
<organism evidence="2">
    <name type="scientific">uncultured Gemmatimonadota bacterium</name>
    <dbReference type="NCBI Taxonomy" id="203437"/>
    <lineage>
        <taxon>Bacteria</taxon>
        <taxon>Pseudomonadati</taxon>
        <taxon>Gemmatimonadota</taxon>
        <taxon>environmental samples</taxon>
    </lineage>
</organism>
<accession>A0A6J4N3B8</accession>
<dbReference type="InterPro" id="IPR023198">
    <property type="entry name" value="PGP-like_dom2"/>
</dbReference>
<dbReference type="SUPFAM" id="SSF56784">
    <property type="entry name" value="HAD-like"/>
    <property type="match status" value="1"/>
</dbReference>
<dbReference type="AlphaFoldDB" id="A0A6J4N3B8"/>
<dbReference type="Gene3D" id="3.40.50.1000">
    <property type="entry name" value="HAD superfamily/HAD-like"/>
    <property type="match status" value="1"/>
</dbReference>
<dbReference type="PANTHER" id="PTHR43316">
    <property type="entry name" value="HYDROLASE, HALOACID DELAHOGENASE-RELATED"/>
    <property type="match status" value="1"/>
</dbReference>
<sequence>PAFDVVALDADDTLWHNEPIFTATQERFRALLTAYHDAAWIDERLYAAEKRNLQHFGYGVKGFVLSMIETAIELTEGRIAGNEVQRIIGMGREMLTAPVELLDGVAETVEALAEDHRLMLLTKGDLFDQEAKLARSGLGDHFSAIEIVSEKDARTYAGVIARHRVDPSRFVMVGNSLKSDVLPVLQAGGAAVHIPYAITWIHEQVPDEALHGQEFARLESIRQLPAWLAGQESPG</sequence>
<feature type="non-terminal residue" evidence="2">
    <location>
        <position position="1"/>
    </location>
</feature>
<evidence type="ECO:0000313" key="2">
    <source>
        <dbReference type="EMBL" id="CAA9376229.1"/>
    </source>
</evidence>
<dbReference type="SFLD" id="SFLDG01129">
    <property type="entry name" value="C1.5:_HAD__Beta-PGM__Phosphata"/>
    <property type="match status" value="1"/>
</dbReference>
<dbReference type="CDD" id="cd07515">
    <property type="entry name" value="HAD-like"/>
    <property type="match status" value="1"/>
</dbReference>
<dbReference type="EMBL" id="CADCTV010001061">
    <property type="protein sequence ID" value="CAA9376229.1"/>
    <property type="molecule type" value="Genomic_DNA"/>
</dbReference>
<dbReference type="InterPro" id="IPR023214">
    <property type="entry name" value="HAD_sf"/>
</dbReference>
<dbReference type="PANTHER" id="PTHR43316:SF8">
    <property type="entry name" value="HAD FAMILY HYDROLASE"/>
    <property type="match status" value="1"/>
</dbReference>
<dbReference type="SFLD" id="SFLDS00003">
    <property type="entry name" value="Haloacid_Dehalogenase"/>
    <property type="match status" value="1"/>
</dbReference>
<dbReference type="Pfam" id="PF00702">
    <property type="entry name" value="Hydrolase"/>
    <property type="match status" value="1"/>
</dbReference>
<name>A0A6J4N3B8_9BACT</name>